<dbReference type="EMBL" id="CAJNIZ010000248">
    <property type="protein sequence ID" value="CAE7156843.1"/>
    <property type="molecule type" value="Genomic_DNA"/>
</dbReference>
<dbReference type="AlphaFoldDB" id="A0A812IM38"/>
<accession>A0A812IM38</accession>
<dbReference type="CDD" id="cd02961">
    <property type="entry name" value="PDI_a_family"/>
    <property type="match status" value="1"/>
</dbReference>
<comment type="caution">
    <text evidence="2">The sequence shown here is derived from an EMBL/GenBank/DDBJ whole genome shotgun (WGS) entry which is preliminary data.</text>
</comment>
<dbReference type="SUPFAM" id="SSF52833">
    <property type="entry name" value="Thioredoxin-like"/>
    <property type="match status" value="1"/>
</dbReference>
<dbReference type="InterPro" id="IPR013766">
    <property type="entry name" value="Thioredoxin_domain"/>
</dbReference>
<dbReference type="Gene3D" id="3.40.30.10">
    <property type="entry name" value="Glutaredoxin"/>
    <property type="match status" value="1"/>
</dbReference>
<dbReference type="OrthoDB" id="424688at2759"/>
<gene>
    <name evidence="2" type="primary">PDIL1-1</name>
    <name evidence="2" type="ORF">SPIL2461_LOCUS360</name>
</gene>
<dbReference type="InterPro" id="IPR036249">
    <property type="entry name" value="Thioredoxin-like_sf"/>
</dbReference>
<dbReference type="Pfam" id="PF00085">
    <property type="entry name" value="Thioredoxin"/>
    <property type="match status" value="1"/>
</dbReference>
<sequence length="220" mass="24828">MSEEEGWAECTSQFAKEFVETKRRIANVAILLHDAKCPHCRKALPELDRVAETFRSEEVFLAHADCTRNKSNVQSEFGLKGFPGFLFWRQSDPLDELVGQAAAVDEDVDFMLRASRLAEIGKERDGARRALAGEQVTVKAMDSKDMTVQVEGPKGQLVWIPHETLLLQGRRVPYRRGDGLARYKNVWEKDACIASMLECFGAAPMQLQKLGWSQGRPQPY</sequence>
<protein>
    <submittedName>
        <fullName evidence="2">PDIL1-1 protein</fullName>
    </submittedName>
</protein>
<keyword evidence="3" id="KW-1185">Reference proteome</keyword>
<evidence type="ECO:0000313" key="3">
    <source>
        <dbReference type="Proteomes" id="UP000649617"/>
    </source>
</evidence>
<evidence type="ECO:0000313" key="2">
    <source>
        <dbReference type="EMBL" id="CAE7156843.1"/>
    </source>
</evidence>
<organism evidence="2 3">
    <name type="scientific">Symbiodinium pilosum</name>
    <name type="common">Dinoflagellate</name>
    <dbReference type="NCBI Taxonomy" id="2952"/>
    <lineage>
        <taxon>Eukaryota</taxon>
        <taxon>Sar</taxon>
        <taxon>Alveolata</taxon>
        <taxon>Dinophyceae</taxon>
        <taxon>Suessiales</taxon>
        <taxon>Symbiodiniaceae</taxon>
        <taxon>Symbiodinium</taxon>
    </lineage>
</organism>
<name>A0A812IM38_SYMPI</name>
<reference evidence="2" key="1">
    <citation type="submission" date="2021-02" db="EMBL/GenBank/DDBJ databases">
        <authorList>
            <person name="Dougan E. K."/>
            <person name="Rhodes N."/>
            <person name="Thang M."/>
            <person name="Chan C."/>
        </authorList>
    </citation>
    <scope>NUCLEOTIDE SEQUENCE</scope>
</reference>
<dbReference type="Proteomes" id="UP000649617">
    <property type="component" value="Unassembled WGS sequence"/>
</dbReference>
<proteinExistence type="predicted"/>
<feature type="domain" description="Thioredoxin" evidence="1">
    <location>
        <begin position="35"/>
        <end position="102"/>
    </location>
</feature>
<evidence type="ECO:0000259" key="1">
    <source>
        <dbReference type="Pfam" id="PF00085"/>
    </source>
</evidence>